<feature type="binding site" evidence="10">
    <location>
        <position position="332"/>
    </location>
    <ligand>
        <name>thiamine diphosphate</name>
        <dbReference type="ChEBI" id="CHEBI:58937"/>
    </ligand>
</feature>
<evidence type="ECO:0000256" key="8">
    <source>
        <dbReference type="ARBA" id="ARBA00023052"/>
    </source>
</evidence>
<dbReference type="UniPathway" id="UPA00064">
    <property type="reaction ID" value="UER00091"/>
</dbReference>
<dbReference type="EC" id="2.2.1.7" evidence="10"/>
<keyword evidence="9 10" id="KW-0414">Isoprene biosynthesis</keyword>
<dbReference type="Gene3D" id="3.40.50.920">
    <property type="match status" value="1"/>
</dbReference>
<organism evidence="12 13">
    <name type="scientific">Stackebrandtia nassauensis (strain DSM 44728 / CIP 108903 / NRRL B-16338 / NBRC 102104 / LLR-40K-21)</name>
    <dbReference type="NCBI Taxonomy" id="446470"/>
    <lineage>
        <taxon>Bacteria</taxon>
        <taxon>Bacillati</taxon>
        <taxon>Actinomycetota</taxon>
        <taxon>Actinomycetes</taxon>
        <taxon>Glycomycetales</taxon>
        <taxon>Glycomycetaceae</taxon>
        <taxon>Stackebrandtia</taxon>
    </lineage>
</organism>
<dbReference type="GO" id="GO:0000287">
    <property type="term" value="F:magnesium ion binding"/>
    <property type="evidence" value="ECO:0007669"/>
    <property type="project" value="UniProtKB-UniRule"/>
</dbReference>
<comment type="similarity">
    <text evidence="2 10">Belongs to the transketolase family. DXPS subfamily.</text>
</comment>
<sequence>MTPDVLSLLAEPGAVRALAADRLPALAAEIRAFLVDRVCRTGGHLGPNLGVVELTIALHRRFDSPTDAIVFDTGHQSYVHKILTGRARDFGRLRQRDGLSGYPSRAESPHDLVENSHASTALSYADGLARVFALRGQSERYVVAVAGDGAMTGGLCWEAMNNIATAGHERLVIVLNDNARSYSPTVGGFAEHLRRLRSGDADGSMFGQLGLDYLGPVDGHDLAALDAALAKAKRAGRPTVVHVVTTKGHGHEPSERDEADCLHAVGVVDPDTGRPVKPTAATWTDVFGEEIAAIGETRQDVVCLTAAMLRPVGLAAFASRFPERVVDVGIAEQHAVCSAAGMATAGAHPVVCVYSTFLNRAFDQVVMDVALHRLPVTFVLDRAGVTGPDGPSHHGMWDSAVLPVVPGLRVAAPRDAAGLRELLREAVDVDDGPTAIRFPKASAGEDIPAVARVDGIDVLHRGSRSGLDVLLVAAGVMAGPCLDAARRLEAEGIGVTVVDPRWIAPVHPTLPHLAARHRLVVTVEDGNRTGGMGVQLAQACADAAVATPVRNLGLPRRFLEHGVRGELLAAYGLDGESVARHTREALTVGVATR</sequence>
<name>D3PZL7_STANL</name>
<dbReference type="InterPro" id="IPR009014">
    <property type="entry name" value="Transketo_C/PFOR_II"/>
</dbReference>
<comment type="cofactor">
    <cofactor evidence="10">
        <name>Mg(2+)</name>
        <dbReference type="ChEBI" id="CHEBI:18420"/>
    </cofactor>
    <text evidence="10">Binds 1 Mg(2+) ion per subunit.</text>
</comment>
<dbReference type="EMBL" id="CP001778">
    <property type="protein sequence ID" value="ADD41691.1"/>
    <property type="molecule type" value="Genomic_DNA"/>
</dbReference>
<dbReference type="RefSeq" id="WP_013017262.1">
    <property type="nucleotide sequence ID" value="NC_013947.1"/>
</dbReference>
<dbReference type="SUPFAM" id="SSF52518">
    <property type="entry name" value="Thiamin diphosphate-binding fold (THDP-binding)"/>
    <property type="match status" value="2"/>
</dbReference>
<feature type="binding site" evidence="10">
    <location>
        <position position="148"/>
    </location>
    <ligand>
        <name>Mg(2+)</name>
        <dbReference type="ChEBI" id="CHEBI:18420"/>
    </ligand>
</feature>
<comment type="cofactor">
    <cofactor evidence="10">
        <name>thiamine diphosphate</name>
        <dbReference type="ChEBI" id="CHEBI:58937"/>
    </cofactor>
    <text evidence="10">Binds 1 thiamine pyrophosphate per subunit.</text>
</comment>
<dbReference type="Proteomes" id="UP000000844">
    <property type="component" value="Chromosome"/>
</dbReference>
<comment type="pathway">
    <text evidence="1 10">Metabolic intermediate biosynthesis; 1-deoxy-D-xylulose 5-phosphate biosynthesis; 1-deoxy-D-xylulose 5-phosphate from D-glyceraldehyde 3-phosphate and pyruvate: step 1/1.</text>
</comment>
<dbReference type="InterPro" id="IPR005477">
    <property type="entry name" value="Dxylulose-5-P_synthase"/>
</dbReference>
<gene>
    <name evidence="10" type="primary">dxs</name>
    <name evidence="12" type="ordered locus">Snas_1995</name>
</gene>
<evidence type="ECO:0000259" key="11">
    <source>
        <dbReference type="SMART" id="SM00861"/>
    </source>
</evidence>
<comment type="subunit">
    <text evidence="3 10">Homodimer.</text>
</comment>
<comment type="function">
    <text evidence="10">Catalyzes the acyloin condensation reaction between C atoms 2 and 3 of pyruvate and glyceraldehyde 3-phosphate to yield 1-deoxy-D-xylulose-5-phosphate (DXP).</text>
</comment>
<feature type="binding site" evidence="10">
    <location>
        <begin position="149"/>
        <end position="150"/>
    </location>
    <ligand>
        <name>thiamine diphosphate</name>
        <dbReference type="ChEBI" id="CHEBI:58937"/>
    </ligand>
</feature>
<evidence type="ECO:0000256" key="4">
    <source>
        <dbReference type="ARBA" id="ARBA00022679"/>
    </source>
</evidence>
<dbReference type="PANTHER" id="PTHR43322:SF5">
    <property type="entry name" value="1-DEOXY-D-XYLULOSE-5-PHOSPHATE SYNTHASE, CHLOROPLASTIC"/>
    <property type="match status" value="1"/>
</dbReference>
<dbReference type="STRING" id="446470.Snas_1995"/>
<evidence type="ECO:0000256" key="5">
    <source>
        <dbReference type="ARBA" id="ARBA00022723"/>
    </source>
</evidence>
<dbReference type="GO" id="GO:0030976">
    <property type="term" value="F:thiamine pyrophosphate binding"/>
    <property type="evidence" value="ECO:0007669"/>
    <property type="project" value="UniProtKB-UniRule"/>
</dbReference>
<dbReference type="Gene3D" id="3.40.50.970">
    <property type="match status" value="2"/>
</dbReference>
<dbReference type="GO" id="GO:0009228">
    <property type="term" value="P:thiamine biosynthetic process"/>
    <property type="evidence" value="ECO:0007669"/>
    <property type="project" value="UniProtKB-UniRule"/>
</dbReference>
<dbReference type="GO" id="GO:0008661">
    <property type="term" value="F:1-deoxy-D-xylulose-5-phosphate synthase activity"/>
    <property type="evidence" value="ECO:0007669"/>
    <property type="project" value="UniProtKB-UniRule"/>
</dbReference>
<keyword evidence="4 10" id="KW-0808">Transferase</keyword>
<comment type="catalytic activity">
    <reaction evidence="10">
        <text>D-glyceraldehyde 3-phosphate + pyruvate + H(+) = 1-deoxy-D-xylulose 5-phosphate + CO2</text>
        <dbReference type="Rhea" id="RHEA:12605"/>
        <dbReference type="ChEBI" id="CHEBI:15361"/>
        <dbReference type="ChEBI" id="CHEBI:15378"/>
        <dbReference type="ChEBI" id="CHEBI:16526"/>
        <dbReference type="ChEBI" id="CHEBI:57792"/>
        <dbReference type="ChEBI" id="CHEBI:59776"/>
        <dbReference type="EC" id="2.2.1.7"/>
    </reaction>
</comment>
<evidence type="ECO:0000313" key="12">
    <source>
        <dbReference type="EMBL" id="ADD41691.1"/>
    </source>
</evidence>
<proteinExistence type="inferred from homology"/>
<dbReference type="SMART" id="SM00861">
    <property type="entry name" value="Transket_pyr"/>
    <property type="match status" value="1"/>
</dbReference>
<evidence type="ECO:0000256" key="10">
    <source>
        <dbReference type="HAMAP-Rule" id="MF_00315"/>
    </source>
</evidence>
<dbReference type="PANTHER" id="PTHR43322">
    <property type="entry name" value="1-D-DEOXYXYLULOSE 5-PHOSPHATE SYNTHASE-RELATED"/>
    <property type="match status" value="1"/>
</dbReference>
<evidence type="ECO:0000256" key="3">
    <source>
        <dbReference type="ARBA" id="ARBA00011738"/>
    </source>
</evidence>
<keyword evidence="6 10" id="KW-0460">Magnesium</keyword>
<dbReference type="GO" id="GO:0005829">
    <property type="term" value="C:cytosol"/>
    <property type="evidence" value="ECO:0007669"/>
    <property type="project" value="TreeGrafter"/>
</dbReference>
<dbReference type="KEGG" id="sna:Snas_1995"/>
<reference evidence="12 13" key="1">
    <citation type="journal article" date="2009" name="Stand. Genomic Sci.">
        <title>Complete genome sequence of Stackebrandtia nassauensis type strain (LLR-40K-21).</title>
        <authorList>
            <person name="Munk C."/>
            <person name="Lapidus A."/>
            <person name="Copeland A."/>
            <person name="Jando M."/>
            <person name="Mayilraj S."/>
            <person name="Glavina Del Rio T."/>
            <person name="Nolan M."/>
            <person name="Chen F."/>
            <person name="Lucas S."/>
            <person name="Tice H."/>
            <person name="Cheng J.F."/>
            <person name="Han C."/>
            <person name="Detter J.C."/>
            <person name="Bruce D."/>
            <person name="Goodwin L."/>
            <person name="Chain P."/>
            <person name="Pitluck S."/>
            <person name="Goker M."/>
            <person name="Ovchinikova G."/>
            <person name="Pati A."/>
            <person name="Ivanova N."/>
            <person name="Mavromatis K."/>
            <person name="Chen A."/>
            <person name="Palaniappan K."/>
            <person name="Land M."/>
            <person name="Hauser L."/>
            <person name="Chang Y.J."/>
            <person name="Jeffries C.D."/>
            <person name="Bristow J."/>
            <person name="Eisen J.A."/>
            <person name="Markowitz V."/>
            <person name="Hugenholtz P."/>
            <person name="Kyrpides N.C."/>
            <person name="Klenk H.P."/>
        </authorList>
    </citation>
    <scope>NUCLEOTIDE SEQUENCE [LARGE SCALE GENOMIC DNA]</scope>
    <source>
        <strain evidence="13">DSM 44728 / CIP 108903 / NRRL B-16338 / NBRC 102104 / LLR-40K-21</strain>
    </source>
</reference>
<dbReference type="SUPFAM" id="SSF52922">
    <property type="entry name" value="TK C-terminal domain-like"/>
    <property type="match status" value="1"/>
</dbReference>
<dbReference type="PROSITE" id="PS00801">
    <property type="entry name" value="TRANSKETOLASE_1"/>
    <property type="match status" value="1"/>
</dbReference>
<evidence type="ECO:0000256" key="1">
    <source>
        <dbReference type="ARBA" id="ARBA00004980"/>
    </source>
</evidence>
<evidence type="ECO:0000256" key="2">
    <source>
        <dbReference type="ARBA" id="ARBA00011081"/>
    </source>
</evidence>
<dbReference type="Pfam" id="PF13292">
    <property type="entry name" value="DXP_synthase_N"/>
    <property type="match status" value="2"/>
</dbReference>
<feature type="binding site" evidence="10">
    <location>
        <position position="178"/>
    </location>
    <ligand>
        <name>Mg(2+)</name>
        <dbReference type="ChEBI" id="CHEBI:18420"/>
    </ligand>
</feature>
<dbReference type="InterPro" id="IPR049557">
    <property type="entry name" value="Transketolase_CS"/>
</dbReference>
<evidence type="ECO:0000313" key="13">
    <source>
        <dbReference type="Proteomes" id="UP000000844"/>
    </source>
</evidence>
<dbReference type="OrthoDB" id="9803371at2"/>
<dbReference type="GO" id="GO:0019288">
    <property type="term" value="P:isopentenyl diphosphate biosynthetic process, methylerythritol 4-phosphate pathway"/>
    <property type="evidence" value="ECO:0007669"/>
    <property type="project" value="TreeGrafter"/>
</dbReference>
<feature type="binding site" evidence="10">
    <location>
        <position position="178"/>
    </location>
    <ligand>
        <name>thiamine diphosphate</name>
        <dbReference type="ChEBI" id="CHEBI:58937"/>
    </ligand>
</feature>
<keyword evidence="7 10" id="KW-0784">Thiamine biosynthesis</keyword>
<dbReference type="Pfam" id="PF02780">
    <property type="entry name" value="Transketolase_C"/>
    <property type="match status" value="1"/>
</dbReference>
<dbReference type="CDD" id="cd07033">
    <property type="entry name" value="TPP_PYR_DXS_TK_like"/>
    <property type="match status" value="1"/>
</dbReference>
<dbReference type="NCBIfam" id="NF003933">
    <property type="entry name" value="PRK05444.2-2"/>
    <property type="match status" value="1"/>
</dbReference>
<dbReference type="GO" id="GO:0016114">
    <property type="term" value="P:terpenoid biosynthetic process"/>
    <property type="evidence" value="ECO:0007669"/>
    <property type="project" value="UniProtKB-UniRule"/>
</dbReference>
<evidence type="ECO:0000256" key="9">
    <source>
        <dbReference type="ARBA" id="ARBA00023229"/>
    </source>
</evidence>
<accession>D3PZL7</accession>
<dbReference type="HOGENOM" id="CLU_009227_1_4_11"/>
<dbReference type="eggNOG" id="COG1154">
    <property type="taxonomic scope" value="Bacteria"/>
</dbReference>
<dbReference type="HAMAP" id="MF_00315">
    <property type="entry name" value="DXP_synth"/>
    <property type="match status" value="1"/>
</dbReference>
<dbReference type="AlphaFoldDB" id="D3PZL7"/>
<dbReference type="FunFam" id="3.40.50.970:FF:000005">
    <property type="entry name" value="1-deoxy-D-xylulose-5-phosphate synthase"/>
    <property type="match status" value="1"/>
</dbReference>
<dbReference type="FunFam" id="3.40.50.970:FF:000010">
    <property type="entry name" value="1-deoxy-D-xylulose-5-phosphate synthase"/>
    <property type="match status" value="1"/>
</dbReference>
<evidence type="ECO:0000256" key="7">
    <source>
        <dbReference type="ARBA" id="ARBA00022977"/>
    </source>
</evidence>
<keyword evidence="8 10" id="KW-0786">Thiamine pyrophosphate</keyword>
<dbReference type="Pfam" id="PF02779">
    <property type="entry name" value="Transket_pyr"/>
    <property type="match status" value="1"/>
</dbReference>
<dbReference type="CDD" id="cd02007">
    <property type="entry name" value="TPP_DXS"/>
    <property type="match status" value="1"/>
</dbReference>
<evidence type="ECO:0000256" key="6">
    <source>
        <dbReference type="ARBA" id="ARBA00022842"/>
    </source>
</evidence>
<keyword evidence="13" id="KW-1185">Reference proteome</keyword>
<dbReference type="InterPro" id="IPR033248">
    <property type="entry name" value="Transketolase_C"/>
</dbReference>
<protein>
    <recommendedName>
        <fullName evidence="10">1-deoxy-D-xylulose-5-phosphate synthase</fullName>
        <ecNumber evidence="10">2.2.1.7</ecNumber>
    </recommendedName>
    <alternativeName>
        <fullName evidence="10">1-deoxyxylulose-5-phosphate synthase</fullName>
        <shortName evidence="10">DXP synthase</shortName>
        <shortName evidence="10">DXPS</shortName>
    </alternativeName>
</protein>
<feature type="domain" description="Transketolase-like pyrimidine-binding" evidence="11">
    <location>
        <begin position="281"/>
        <end position="445"/>
    </location>
</feature>
<feature type="binding site" evidence="10">
    <location>
        <begin position="116"/>
        <end position="118"/>
    </location>
    <ligand>
        <name>thiamine diphosphate</name>
        <dbReference type="ChEBI" id="CHEBI:58937"/>
    </ligand>
</feature>
<dbReference type="InterPro" id="IPR029061">
    <property type="entry name" value="THDP-binding"/>
</dbReference>
<feature type="binding site" evidence="10">
    <location>
        <position position="251"/>
    </location>
    <ligand>
        <name>thiamine diphosphate</name>
        <dbReference type="ChEBI" id="CHEBI:58937"/>
    </ligand>
</feature>
<keyword evidence="5 10" id="KW-0479">Metal-binding</keyword>
<dbReference type="InterPro" id="IPR005475">
    <property type="entry name" value="Transketolase-like_Pyr-bd"/>
</dbReference>
<feature type="binding site" evidence="10">
    <location>
        <position position="75"/>
    </location>
    <ligand>
        <name>thiamine diphosphate</name>
        <dbReference type="ChEBI" id="CHEBI:58937"/>
    </ligand>
</feature>